<name>A0A0D7CKN2_9ACTN</name>
<proteinExistence type="predicted"/>
<reference evidence="1 2" key="1">
    <citation type="submission" date="2014-09" db="EMBL/GenBank/DDBJ databases">
        <title>Draft genome sequence of Streptomyces natalensis ATCC 27448, producer of the antifungal pimaricin.</title>
        <authorList>
            <person name="Mendes M.V."/>
            <person name="Beites T."/>
            <person name="Pires S."/>
            <person name="Santos C.L."/>
            <person name="Moradas-Ferreira P."/>
        </authorList>
    </citation>
    <scope>NUCLEOTIDE SEQUENCE [LARGE SCALE GENOMIC DNA]</scope>
    <source>
        <strain evidence="1 2">ATCC 27448</strain>
    </source>
</reference>
<gene>
    <name evidence="1" type="ORF">SNA_16610</name>
</gene>
<evidence type="ECO:0000313" key="1">
    <source>
        <dbReference type="EMBL" id="KIZ16651.1"/>
    </source>
</evidence>
<sequence>MGSRTAQDALRDLDGVLYRPADHGDEKLGDALAARKTLLDEGVSFRGVDSGEVPWLVAAEPFPVDEELTGRLRSLGAAIFALSDAVQDLYAEGHPVVRDHLDIGVPDDVRGLDLARTLDLFRLDVVVTDGRPMATELEELIGNVGKMHAFERAYGVPATPLFAAFARRDVTRVWLDDELGSYGPEMALMQRRMKEEFGHDVAVDFFSRFQDDGRKGWRFCYVKDFVQYDAAVRERIVAGSETLTNPLFPGYGTKGLLPLCWHQDLTDELTRRMGQELFDAVRAGTPPATLLPAAPAPETLDSLRDTRKRTVLKVMDAPGHPEYTWGSRGVFFGDTAANRWRQVLDAVAAGNIPGRTDAKDVRYIVNSLVDSDRYDIDFLHPREGTLCTMPRARVRLGPIFSREPDGPRLLGGHATFVNTSRKAHLGRHAICAPVRLATAATGDAPGAVPGPRP</sequence>
<dbReference type="EMBL" id="JRKI01000026">
    <property type="protein sequence ID" value="KIZ16651.1"/>
    <property type="molecule type" value="Genomic_DNA"/>
</dbReference>
<dbReference type="Proteomes" id="UP000032458">
    <property type="component" value="Unassembled WGS sequence"/>
</dbReference>
<protein>
    <submittedName>
        <fullName evidence="1">Uncharacterized protein</fullName>
    </submittedName>
</protein>
<evidence type="ECO:0000313" key="2">
    <source>
        <dbReference type="Proteomes" id="UP000032458"/>
    </source>
</evidence>
<organism evidence="1 2">
    <name type="scientific">Streptomyces natalensis ATCC 27448</name>
    <dbReference type="NCBI Taxonomy" id="1240678"/>
    <lineage>
        <taxon>Bacteria</taxon>
        <taxon>Bacillati</taxon>
        <taxon>Actinomycetota</taxon>
        <taxon>Actinomycetes</taxon>
        <taxon>Kitasatosporales</taxon>
        <taxon>Streptomycetaceae</taxon>
        <taxon>Streptomyces</taxon>
    </lineage>
</organism>
<dbReference type="PATRIC" id="fig|1240678.4.peg.3490"/>
<comment type="caution">
    <text evidence="1">The sequence shown here is derived from an EMBL/GenBank/DDBJ whole genome shotgun (WGS) entry which is preliminary data.</text>
</comment>
<keyword evidence="2" id="KW-1185">Reference proteome</keyword>
<dbReference type="AlphaFoldDB" id="A0A0D7CKN2"/>
<dbReference type="RefSeq" id="WP_044365561.1">
    <property type="nucleotide sequence ID" value="NZ_JRKI01000026.1"/>
</dbReference>
<accession>A0A0D7CKN2</accession>